<dbReference type="Gene3D" id="3.40.50.300">
    <property type="entry name" value="P-loop containing nucleotide triphosphate hydrolases"/>
    <property type="match status" value="2"/>
</dbReference>
<reference evidence="3 4" key="1">
    <citation type="submission" date="2019-11" db="EMBL/GenBank/DDBJ databases">
        <title>Draft genome sequence of Labilibaculum sp. strain SYP isolated from Black Sea.</title>
        <authorList>
            <person name="Yadav S."/>
            <person name="Villanueva L."/>
        </authorList>
    </citation>
    <scope>NUCLEOTIDE SEQUENCE [LARGE SCALE GENOMIC DNA]</scope>
    <source>
        <strain evidence="3 4">44</strain>
    </source>
</reference>
<evidence type="ECO:0000313" key="5">
    <source>
        <dbReference type="Proteomes" id="UP000462449"/>
    </source>
</evidence>
<dbReference type="Proteomes" id="UP000285951">
    <property type="component" value="Unassembled WGS sequence"/>
</dbReference>
<sequence>MKKNRITKLKIDKLFGYQDISIDFESRVKILIGENGLGKTTVLNMLYFLLDKKFDKLDDIKFERIELVFSNKRKISFTHNSLSYFLEKPKRYQSGQFYQILSKQLSQKDVNNLKNIIDDKKIHPIERDKIIAAKINELGVKINAPSRYIYENIKKLISEFEAIEFQKIIEQIDSEVQSKILYFPTFRRIESQFSNLSSNSREALLEEYPFLDESDLSKLYNADIIQFGMQDVEARISNITSEITQKSLVGFSNITGDLLGQLSQNFPISIVRKRKDDDKLKIILERVGSRISFDDKENIINYVKSGDVTNKGLLYLIDKLIDLYDEQESLDKAIKDFRDTCNLYLNRKAFVYDESQVSLKILRENSSESVELDYLSSGEKQIVSLFSKIYLEKEENYIVLFDEPELSLSIFWQQRLLPDIMSSQQCNFLLAVTHSPFIYDNNLEEYAFGLDQYFVKN</sequence>
<dbReference type="AlphaFoldDB" id="A0A7M4DB43"/>
<dbReference type="PANTHER" id="PTHR43581">
    <property type="entry name" value="ATP/GTP PHOSPHATASE"/>
    <property type="match status" value="1"/>
</dbReference>
<dbReference type="InterPro" id="IPR041685">
    <property type="entry name" value="AAA_GajA/Old/RecF-like"/>
</dbReference>
<dbReference type="InterPro" id="IPR051396">
    <property type="entry name" value="Bact_Antivir_Def_Nuclease"/>
</dbReference>
<evidence type="ECO:0000259" key="1">
    <source>
        <dbReference type="Pfam" id="PF13175"/>
    </source>
</evidence>
<dbReference type="Pfam" id="PF13175">
    <property type="entry name" value="AAA_15"/>
    <property type="match status" value="1"/>
</dbReference>
<dbReference type="EMBL" id="QTZN02000065">
    <property type="protein sequence ID" value="MVB09077.1"/>
    <property type="molecule type" value="Genomic_DNA"/>
</dbReference>
<dbReference type="Proteomes" id="UP000462449">
    <property type="component" value="Unassembled WGS sequence"/>
</dbReference>
<gene>
    <name evidence="3" type="ORF">DWB62_018830</name>
    <name evidence="2" type="ORF">GNY23_18830</name>
</gene>
<organism evidence="2 5">
    <name type="scientific">Labilibaculum euxinus</name>
    <dbReference type="NCBI Taxonomy" id="2686357"/>
    <lineage>
        <taxon>Bacteria</taxon>
        <taxon>Pseudomonadati</taxon>
        <taxon>Bacteroidota</taxon>
        <taxon>Bacteroidia</taxon>
        <taxon>Marinilabiliales</taxon>
        <taxon>Marinifilaceae</taxon>
        <taxon>Labilibaculum</taxon>
    </lineage>
</organism>
<name>A0A7M4DB43_9BACT</name>
<proteinExistence type="predicted"/>
<keyword evidence="4" id="KW-1185">Reference proteome</keyword>
<dbReference type="OrthoDB" id="9805802at2"/>
<dbReference type="InterPro" id="IPR027417">
    <property type="entry name" value="P-loop_NTPase"/>
</dbReference>
<dbReference type="RefSeq" id="WP_156197228.1">
    <property type="nucleotide sequence ID" value="NZ_QTZN02000065.1"/>
</dbReference>
<dbReference type="PANTHER" id="PTHR43581:SF2">
    <property type="entry name" value="EXCINUCLEASE ATPASE SUBUNIT"/>
    <property type="match status" value="1"/>
</dbReference>
<evidence type="ECO:0000313" key="3">
    <source>
        <dbReference type="EMBL" id="MVB09077.1"/>
    </source>
</evidence>
<protein>
    <submittedName>
        <fullName evidence="2">AAA family ATPase</fullName>
    </submittedName>
</protein>
<evidence type="ECO:0000313" key="2">
    <source>
        <dbReference type="EMBL" id="MUP39872.1"/>
    </source>
</evidence>
<feature type="domain" description="Endonuclease GajA/Old nuclease/RecF-like AAA" evidence="1">
    <location>
        <begin position="6"/>
        <end position="438"/>
    </location>
</feature>
<comment type="caution">
    <text evidence="2">The sequence shown here is derived from an EMBL/GenBank/DDBJ whole genome shotgun (WGS) entry which is preliminary data.</text>
</comment>
<dbReference type="EMBL" id="WOTW01000065">
    <property type="protein sequence ID" value="MUP39872.1"/>
    <property type="molecule type" value="Genomic_DNA"/>
</dbReference>
<evidence type="ECO:0000313" key="4">
    <source>
        <dbReference type="Proteomes" id="UP000285951"/>
    </source>
</evidence>
<reference evidence="2 5" key="2">
    <citation type="submission" date="2019-12" db="EMBL/GenBank/DDBJ databases">
        <title>Draft genome sequence of Labilibaculum sp. strain 44 isolated from deep waters of Black Sea.</title>
        <authorList>
            <person name="Yadav S."/>
            <person name="Villanueva L."/>
        </authorList>
    </citation>
    <scope>NUCLEOTIDE SEQUENCE [LARGE SCALE GENOMIC DNA]</scope>
    <source>
        <strain evidence="2 5">44</strain>
    </source>
</reference>
<accession>A0A7M4DB43</accession>
<dbReference type="SUPFAM" id="SSF52540">
    <property type="entry name" value="P-loop containing nucleoside triphosphate hydrolases"/>
    <property type="match status" value="1"/>
</dbReference>